<gene>
    <name evidence="2" type="ORF">BJX68DRAFT_274695</name>
</gene>
<keyword evidence="3" id="KW-1185">Reference proteome</keyword>
<proteinExistence type="predicted"/>
<evidence type="ECO:0000313" key="3">
    <source>
        <dbReference type="Proteomes" id="UP001610444"/>
    </source>
</evidence>
<name>A0ABR4J7T9_9EURO</name>
<evidence type="ECO:0000313" key="2">
    <source>
        <dbReference type="EMBL" id="KAL2836139.1"/>
    </source>
</evidence>
<dbReference type="RefSeq" id="XP_070891968.1">
    <property type="nucleotide sequence ID" value="XM_071047703.1"/>
</dbReference>
<dbReference type="GeneID" id="98162867"/>
<keyword evidence="1" id="KW-0175">Coiled coil</keyword>
<dbReference type="Proteomes" id="UP001610444">
    <property type="component" value="Unassembled WGS sequence"/>
</dbReference>
<organism evidence="2 3">
    <name type="scientific">Aspergillus pseudodeflectus</name>
    <dbReference type="NCBI Taxonomy" id="176178"/>
    <lineage>
        <taxon>Eukaryota</taxon>
        <taxon>Fungi</taxon>
        <taxon>Dikarya</taxon>
        <taxon>Ascomycota</taxon>
        <taxon>Pezizomycotina</taxon>
        <taxon>Eurotiomycetes</taxon>
        <taxon>Eurotiomycetidae</taxon>
        <taxon>Eurotiales</taxon>
        <taxon>Aspergillaceae</taxon>
        <taxon>Aspergillus</taxon>
        <taxon>Aspergillus subgen. Nidulantes</taxon>
    </lineage>
</organism>
<feature type="coiled-coil region" evidence="1">
    <location>
        <begin position="267"/>
        <end position="319"/>
    </location>
</feature>
<sequence length="389" mass="44967">MAHSDPDERLVYLACQHIFRGPNSMVRKRKQVMSLIQRNQPALTDILREYNIDRTCNVAKRLLDDEIFHSNLRAKIRFPELFDVSPAQSAEREASEAEAARDEANTLREISEKEGSRDIIIKSQTQPTIEEKEELAASKTRIGTDNSTLSLYPVYIHYRSQHIITTSIQRLVEEGCFTYAQRHLPQLLVKNGWDCPEAVELTEWIKFLSQYSCELVTTKKPLDELFSNLRALRHSAVHRLRKTAVGVERLAENAQLFLETLDEVDRAERVSRLRRELKTAIEELQRNKDLLEGRYLAEIKEIQNERAALDRREQDAIQMMVHGDQQCLNDIDENLEKVVHYFNLKVPTKEVGKGKERIPEECPELSNSDEEFVESVVAVNCDDCPSEHL</sequence>
<accession>A0ABR4J7T9</accession>
<comment type="caution">
    <text evidence="2">The sequence shown here is derived from an EMBL/GenBank/DDBJ whole genome shotgun (WGS) entry which is preliminary data.</text>
</comment>
<evidence type="ECO:0008006" key="4">
    <source>
        <dbReference type="Google" id="ProtNLM"/>
    </source>
</evidence>
<evidence type="ECO:0000256" key="1">
    <source>
        <dbReference type="SAM" id="Coils"/>
    </source>
</evidence>
<dbReference type="EMBL" id="JBFXLR010000123">
    <property type="protein sequence ID" value="KAL2836139.1"/>
    <property type="molecule type" value="Genomic_DNA"/>
</dbReference>
<feature type="coiled-coil region" evidence="1">
    <location>
        <begin position="87"/>
        <end position="114"/>
    </location>
</feature>
<reference evidence="2 3" key="1">
    <citation type="submission" date="2024-07" db="EMBL/GenBank/DDBJ databases">
        <title>Section-level genome sequencing and comparative genomics of Aspergillus sections Usti and Cavernicolus.</title>
        <authorList>
            <consortium name="Lawrence Berkeley National Laboratory"/>
            <person name="Nybo J.L."/>
            <person name="Vesth T.C."/>
            <person name="Theobald S."/>
            <person name="Frisvad J.C."/>
            <person name="Larsen T.O."/>
            <person name="Kjaerboelling I."/>
            <person name="Rothschild-Mancinelli K."/>
            <person name="Lyhne E.K."/>
            <person name="Kogle M.E."/>
            <person name="Barry K."/>
            <person name="Clum A."/>
            <person name="Na H."/>
            <person name="Ledsgaard L."/>
            <person name="Lin J."/>
            <person name="Lipzen A."/>
            <person name="Kuo A."/>
            <person name="Riley R."/>
            <person name="Mondo S."/>
            <person name="LaButti K."/>
            <person name="Haridas S."/>
            <person name="Pangalinan J."/>
            <person name="Salamov A.A."/>
            <person name="Simmons B.A."/>
            <person name="Magnuson J.K."/>
            <person name="Chen J."/>
            <person name="Drula E."/>
            <person name="Henrissat B."/>
            <person name="Wiebenga A."/>
            <person name="Lubbers R.J."/>
            <person name="Gomes A.C."/>
            <person name="Macurrencykelacurrency M.R."/>
            <person name="Stajich J."/>
            <person name="Grigoriev I.V."/>
            <person name="Mortensen U.H."/>
            <person name="De vries R.P."/>
            <person name="Baker S.E."/>
            <person name="Andersen M.R."/>
        </authorList>
    </citation>
    <scope>NUCLEOTIDE SEQUENCE [LARGE SCALE GENOMIC DNA]</scope>
    <source>
        <strain evidence="2 3">CBS 756.74</strain>
    </source>
</reference>
<protein>
    <recommendedName>
        <fullName evidence="4">Ubiquinol-cytochrome-c reductase cytochrome c1</fullName>
    </recommendedName>
</protein>